<name>A0A6J5SVG1_9CAUD</name>
<evidence type="ECO:0000313" key="1">
    <source>
        <dbReference type="EMBL" id="CAB4219562.1"/>
    </source>
</evidence>
<dbReference type="Pfam" id="PF20901">
    <property type="entry name" value="Sf6_terminase"/>
    <property type="match status" value="1"/>
</dbReference>
<dbReference type="InterPro" id="IPR048683">
    <property type="entry name" value="Sf6_terminase"/>
</dbReference>
<gene>
    <name evidence="1" type="ORF">UFOVP1615_39</name>
</gene>
<sequence>MAAKYTPAQITEKFLIVNQRIANDEPLREVLKDMQISSNTWGDWCRLSAEHELQYVRATDDRAELIFEEIKKIADDSSQDLIATDRGETGNMVKVQRDRLRIEARKWILGKMKPKKYGDSVKLTGDADNPIQSKLTIEILPATGRIASSEGDIDAD</sequence>
<protein>
    <recommendedName>
        <fullName evidence="2">Terminase small subunit</fullName>
    </recommendedName>
</protein>
<dbReference type="EMBL" id="LR797481">
    <property type="protein sequence ID" value="CAB4219562.1"/>
    <property type="molecule type" value="Genomic_DNA"/>
</dbReference>
<reference evidence="1" key="1">
    <citation type="submission" date="2020-05" db="EMBL/GenBank/DDBJ databases">
        <authorList>
            <person name="Chiriac C."/>
            <person name="Salcher M."/>
            <person name="Ghai R."/>
            <person name="Kavagutti S V."/>
        </authorList>
    </citation>
    <scope>NUCLEOTIDE SEQUENCE</scope>
</reference>
<evidence type="ECO:0008006" key="2">
    <source>
        <dbReference type="Google" id="ProtNLM"/>
    </source>
</evidence>
<accession>A0A6J5SVG1</accession>
<dbReference type="Gene3D" id="1.10.10.60">
    <property type="entry name" value="Homeodomain-like"/>
    <property type="match status" value="1"/>
</dbReference>
<organism evidence="1">
    <name type="scientific">uncultured Caudovirales phage</name>
    <dbReference type="NCBI Taxonomy" id="2100421"/>
    <lineage>
        <taxon>Viruses</taxon>
        <taxon>Duplodnaviria</taxon>
        <taxon>Heunggongvirae</taxon>
        <taxon>Uroviricota</taxon>
        <taxon>Caudoviricetes</taxon>
        <taxon>Peduoviridae</taxon>
        <taxon>Maltschvirus</taxon>
        <taxon>Maltschvirus maltsch</taxon>
    </lineage>
</organism>
<proteinExistence type="predicted"/>